<dbReference type="GO" id="GO:0006313">
    <property type="term" value="P:DNA transposition"/>
    <property type="evidence" value="ECO:0007669"/>
    <property type="project" value="InterPro"/>
</dbReference>
<dbReference type="InterPro" id="IPR002559">
    <property type="entry name" value="Transposase_11"/>
</dbReference>
<evidence type="ECO:0000313" key="2">
    <source>
        <dbReference type="EMBL" id="MPM50724.1"/>
    </source>
</evidence>
<reference evidence="2" key="1">
    <citation type="submission" date="2019-08" db="EMBL/GenBank/DDBJ databases">
        <authorList>
            <person name="Kucharzyk K."/>
            <person name="Murdoch R.W."/>
            <person name="Higgins S."/>
            <person name="Loffler F."/>
        </authorList>
    </citation>
    <scope>NUCLEOTIDE SEQUENCE</scope>
</reference>
<protein>
    <recommendedName>
        <fullName evidence="1">Transposase IS4-like domain-containing protein</fullName>
    </recommendedName>
</protein>
<evidence type="ECO:0000259" key="1">
    <source>
        <dbReference type="Pfam" id="PF01609"/>
    </source>
</evidence>
<gene>
    <name evidence="2" type="ORF">SDC9_97467</name>
</gene>
<comment type="caution">
    <text evidence="2">The sequence shown here is derived from an EMBL/GenBank/DDBJ whole genome shotgun (WGS) entry which is preliminary data.</text>
</comment>
<dbReference type="GO" id="GO:0004803">
    <property type="term" value="F:transposase activity"/>
    <property type="evidence" value="ECO:0007669"/>
    <property type="project" value="InterPro"/>
</dbReference>
<dbReference type="EMBL" id="VSSQ01013095">
    <property type="protein sequence ID" value="MPM50724.1"/>
    <property type="molecule type" value="Genomic_DNA"/>
</dbReference>
<organism evidence="2">
    <name type="scientific">bioreactor metagenome</name>
    <dbReference type="NCBI Taxonomy" id="1076179"/>
    <lineage>
        <taxon>unclassified sequences</taxon>
        <taxon>metagenomes</taxon>
        <taxon>ecological metagenomes</taxon>
    </lineage>
</organism>
<feature type="domain" description="Transposase IS4-like" evidence="1">
    <location>
        <begin position="205"/>
        <end position="403"/>
    </location>
</feature>
<sequence>MPIPKEVLAVDRPKNSIVIAYGKNRDRYAVRARVGCRSDGQRRLPVNGPTIGHIVDLRYVPLEENACPPVSESAVDLKDWANVMLAQKLFGSMVDELREVYSSDDALKIWCIATLRVCFGGIKDCELKDAYEESFLSELHPGVALSRNTVSAFLNDLGRTCSKITLFMRGRTSRVGLDHHLLIDGTLKSDESRVNSLSDFSRKARTKGTRDISVLYAFDLEAEEPVCSKCFPGNMLDVTAYSEFISEHHITKGIVVADKGFPQSAAKKHFQENPDLHYLNPLKRDSRIASDLHMLEFTALLGGYEGITYRKEKAADGRFLYSFRDAYRAAKEESDWLKRSRKKNDYSLADLQKARAVFGTVVLECDLDTDAQAIYKAYSKRWEIELVMRFYKSALEFDETRVHDDYSVIGSEFCDFLSSVLTFRMIRAFDQAKLLEQMPYKKVMKILARAKMFNDPGCGWRLIRINPSYEEILKRLDIHPTQKLQPKKKRGRPAKIKHV</sequence>
<dbReference type="AlphaFoldDB" id="A0A645AM77"/>
<dbReference type="Pfam" id="PF01609">
    <property type="entry name" value="DDE_Tnp_1"/>
    <property type="match status" value="1"/>
</dbReference>
<accession>A0A645AM77</accession>
<proteinExistence type="predicted"/>
<name>A0A645AM77_9ZZZZ</name>
<dbReference type="GO" id="GO:0003677">
    <property type="term" value="F:DNA binding"/>
    <property type="evidence" value="ECO:0007669"/>
    <property type="project" value="InterPro"/>
</dbReference>